<dbReference type="GO" id="GO:0008821">
    <property type="term" value="F:crossover junction DNA endonuclease activity"/>
    <property type="evidence" value="ECO:0007669"/>
    <property type="project" value="TreeGrafter"/>
</dbReference>
<evidence type="ECO:0000313" key="7">
    <source>
        <dbReference type="EMBL" id="KAK1443534.1"/>
    </source>
</evidence>
<dbReference type="GO" id="GO:0005524">
    <property type="term" value="F:ATP binding"/>
    <property type="evidence" value="ECO:0007669"/>
    <property type="project" value="UniProtKB-KW"/>
</dbReference>
<dbReference type="PANTHER" id="PTHR46239">
    <property type="entry name" value="DNA REPAIR PROTEIN RAD51 HOMOLOG 3 RAD51C"/>
    <property type="match status" value="1"/>
</dbReference>
<evidence type="ECO:0008006" key="9">
    <source>
        <dbReference type="Google" id="ProtNLM"/>
    </source>
</evidence>
<dbReference type="SUPFAM" id="SSF52540">
    <property type="entry name" value="P-loop containing nucleoside triphosphate hydrolases"/>
    <property type="match status" value="1"/>
</dbReference>
<evidence type="ECO:0000256" key="2">
    <source>
        <dbReference type="ARBA" id="ARBA00022741"/>
    </source>
</evidence>
<sequence>MVVGWSNFTSPRSHAVPKLLSLSNLARDNKDLQAVCDSVVGSAFCHAAQLSSRSSDFIRHPLRFGNALETLLDRASSLCTGQLDSASREIFGDILSGTGIAEVTGASGSGKTSFCIHYINSLGNETLYIDTSGSFSIDRVKNPQCLTFLRVFNCEELEEVIVDFKRLLSDDEFLPVSRRVRARAVRNVIIDSLWPVMLLEHRQKRHDYLTRLCSTLRQIAWRHNITVIVCSNSSKLDSRQVPGDKTANPYLHDNWRSRCYLQILLEQRSDLRDSGVVLVLREIGS</sequence>
<gene>
    <name evidence="7" type="ORF">BgAZ_204100</name>
</gene>
<evidence type="ECO:0000256" key="1">
    <source>
        <dbReference type="ARBA" id="ARBA00004123"/>
    </source>
</evidence>
<name>A0AAD8LJS2_BABGI</name>
<evidence type="ECO:0000256" key="6">
    <source>
        <dbReference type="ARBA" id="ARBA00023242"/>
    </source>
</evidence>
<keyword evidence="4" id="KW-0067">ATP-binding</keyword>
<dbReference type="Gene3D" id="3.40.50.300">
    <property type="entry name" value="P-loop containing nucleotide triphosphate hydrolases"/>
    <property type="match status" value="1"/>
</dbReference>
<dbReference type="Proteomes" id="UP001230268">
    <property type="component" value="Unassembled WGS sequence"/>
</dbReference>
<protein>
    <recommendedName>
        <fullName evidence="9">RecA family profile 1 domain-containing protein</fullName>
    </recommendedName>
</protein>
<dbReference type="PANTHER" id="PTHR46239:SF1">
    <property type="entry name" value="DNA REPAIR PROTEIN RAD51 HOMOLOG 3"/>
    <property type="match status" value="1"/>
</dbReference>
<dbReference type="AlphaFoldDB" id="A0AAD8LJS2"/>
<dbReference type="GO" id="GO:0000400">
    <property type="term" value="F:four-way junction DNA binding"/>
    <property type="evidence" value="ECO:0007669"/>
    <property type="project" value="TreeGrafter"/>
</dbReference>
<dbReference type="GO" id="GO:0033063">
    <property type="term" value="C:Rad51B-Rad51C-Rad51D-XRCC2 complex"/>
    <property type="evidence" value="ECO:0007669"/>
    <property type="project" value="TreeGrafter"/>
</dbReference>
<evidence type="ECO:0000256" key="4">
    <source>
        <dbReference type="ARBA" id="ARBA00022840"/>
    </source>
</evidence>
<evidence type="ECO:0000256" key="5">
    <source>
        <dbReference type="ARBA" id="ARBA00023204"/>
    </source>
</evidence>
<evidence type="ECO:0000313" key="8">
    <source>
        <dbReference type="Proteomes" id="UP001230268"/>
    </source>
</evidence>
<comment type="caution">
    <text evidence="7">The sequence shown here is derived from an EMBL/GenBank/DDBJ whole genome shotgun (WGS) entry which is preliminary data.</text>
</comment>
<evidence type="ECO:0000256" key="3">
    <source>
        <dbReference type="ARBA" id="ARBA00022763"/>
    </source>
</evidence>
<dbReference type="GO" id="GO:0033065">
    <property type="term" value="C:Rad51C-XRCC3 complex"/>
    <property type="evidence" value="ECO:0007669"/>
    <property type="project" value="TreeGrafter"/>
</dbReference>
<keyword evidence="5" id="KW-0234">DNA repair</keyword>
<dbReference type="EMBL" id="JAVEPI010000002">
    <property type="protein sequence ID" value="KAK1443534.1"/>
    <property type="molecule type" value="Genomic_DNA"/>
</dbReference>
<dbReference type="InterPro" id="IPR027417">
    <property type="entry name" value="P-loop_NTPase"/>
</dbReference>
<keyword evidence="2" id="KW-0547">Nucleotide-binding</keyword>
<keyword evidence="6" id="KW-0539">Nucleus</keyword>
<keyword evidence="3" id="KW-0227">DNA damage</keyword>
<accession>A0AAD8LJS2</accession>
<dbReference type="InterPro" id="IPR052093">
    <property type="entry name" value="HR_Repair_Mediator"/>
</dbReference>
<dbReference type="GO" id="GO:0005657">
    <property type="term" value="C:replication fork"/>
    <property type="evidence" value="ECO:0007669"/>
    <property type="project" value="TreeGrafter"/>
</dbReference>
<reference evidence="7" key="1">
    <citation type="submission" date="2023-08" db="EMBL/GenBank/DDBJ databases">
        <title>Draft sequence of the Babesia gibsoni genome.</title>
        <authorList>
            <person name="Yamagishi J.Y."/>
            <person name="Xuan X.X."/>
        </authorList>
    </citation>
    <scope>NUCLEOTIDE SEQUENCE</scope>
    <source>
        <strain evidence="7">Azabu</strain>
    </source>
</reference>
<proteinExistence type="predicted"/>
<dbReference type="GO" id="GO:0007131">
    <property type="term" value="P:reciprocal meiotic recombination"/>
    <property type="evidence" value="ECO:0007669"/>
    <property type="project" value="TreeGrafter"/>
</dbReference>
<organism evidence="7 8">
    <name type="scientific">Babesia gibsoni</name>
    <dbReference type="NCBI Taxonomy" id="33632"/>
    <lineage>
        <taxon>Eukaryota</taxon>
        <taxon>Sar</taxon>
        <taxon>Alveolata</taxon>
        <taxon>Apicomplexa</taxon>
        <taxon>Aconoidasida</taxon>
        <taxon>Piroplasmida</taxon>
        <taxon>Babesiidae</taxon>
        <taxon>Babesia</taxon>
    </lineage>
</organism>
<keyword evidence="8" id="KW-1185">Reference proteome</keyword>
<comment type="subcellular location">
    <subcellularLocation>
        <location evidence="1">Nucleus</location>
    </subcellularLocation>
</comment>
<dbReference type="GO" id="GO:0000707">
    <property type="term" value="P:meiotic DNA recombinase assembly"/>
    <property type="evidence" value="ECO:0007669"/>
    <property type="project" value="TreeGrafter"/>
</dbReference>